<gene>
    <name evidence="1" type="ORF">M119_0866</name>
</gene>
<sequence>MALVIESGTPNPVYKAELPNAKNICSYTESSRKKWVK</sequence>
<evidence type="ECO:0000313" key="2">
    <source>
        <dbReference type="Proteomes" id="UP000021175"/>
    </source>
</evidence>
<dbReference type="AlphaFoldDB" id="A0AB73AQH3"/>
<evidence type="ECO:0000313" key="1">
    <source>
        <dbReference type="EMBL" id="EYB11330.1"/>
    </source>
</evidence>
<reference evidence="1 2" key="1">
    <citation type="submission" date="2014-02" db="EMBL/GenBank/DDBJ databases">
        <authorList>
            <person name="Sears C."/>
            <person name="Carroll K."/>
            <person name="Sack B.R."/>
            <person name="Qadri F."/>
            <person name="Myers L.L."/>
            <person name="Chung G.-T."/>
            <person name="Escheverria P."/>
            <person name="Fraser C.M."/>
            <person name="Sadzewicz L."/>
            <person name="Shefchek K.A."/>
            <person name="Tallon L."/>
            <person name="Das S.P."/>
            <person name="Daugherty S."/>
            <person name="Mongodin E.F."/>
        </authorList>
    </citation>
    <scope>NUCLEOTIDE SEQUENCE [LARGE SCALE GENOMIC DNA]</scope>
    <source>
        <strain evidence="1 2">3783N1-6</strain>
    </source>
</reference>
<protein>
    <submittedName>
        <fullName evidence="1">Uncharacterized protein</fullName>
    </submittedName>
</protein>
<dbReference type="Proteomes" id="UP000021175">
    <property type="component" value="Unassembled WGS sequence"/>
</dbReference>
<comment type="caution">
    <text evidence="1">The sequence shown here is derived from an EMBL/GenBank/DDBJ whole genome shotgun (WGS) entry which is preliminary data.</text>
</comment>
<name>A0AB73AQH3_BACFG</name>
<organism evidence="1 2">
    <name type="scientific">Bacteroides fragilis str. 3783N1-6</name>
    <dbReference type="NCBI Taxonomy" id="1339310"/>
    <lineage>
        <taxon>Bacteria</taxon>
        <taxon>Pseudomonadati</taxon>
        <taxon>Bacteroidota</taxon>
        <taxon>Bacteroidia</taxon>
        <taxon>Bacteroidales</taxon>
        <taxon>Bacteroidaceae</taxon>
        <taxon>Bacteroides</taxon>
    </lineage>
</organism>
<dbReference type="EMBL" id="JGEU01000030">
    <property type="protein sequence ID" value="EYB11330.1"/>
    <property type="molecule type" value="Genomic_DNA"/>
</dbReference>
<accession>A0AB73AQH3</accession>
<proteinExistence type="predicted"/>